<dbReference type="GO" id="GO:0004140">
    <property type="term" value="F:dephospho-CoA kinase activity"/>
    <property type="evidence" value="ECO:0007669"/>
    <property type="project" value="UniProtKB-UniRule"/>
</dbReference>
<dbReference type="PROSITE" id="PS51219">
    <property type="entry name" value="DPCK"/>
    <property type="match status" value="1"/>
</dbReference>
<dbReference type="RefSeq" id="WP_258335142.1">
    <property type="nucleotide sequence ID" value="NZ_JANRHJ010000001.1"/>
</dbReference>
<keyword evidence="3 5" id="KW-0067">ATP-binding</keyword>
<evidence type="ECO:0000256" key="5">
    <source>
        <dbReference type="HAMAP-Rule" id="MF_00376"/>
    </source>
</evidence>
<dbReference type="GO" id="GO:0015937">
    <property type="term" value="P:coenzyme A biosynthetic process"/>
    <property type="evidence" value="ECO:0007669"/>
    <property type="project" value="UniProtKB-UniRule"/>
</dbReference>
<protein>
    <recommendedName>
        <fullName evidence="5 6">Dephospho-CoA kinase</fullName>
        <ecNumber evidence="5 6">2.7.1.24</ecNumber>
    </recommendedName>
    <alternativeName>
        <fullName evidence="5">Dephosphocoenzyme A kinase</fullName>
    </alternativeName>
</protein>
<keyword evidence="5 7" id="KW-0808">Transferase</keyword>
<accession>A0AAW5N194</accession>
<dbReference type="EC" id="2.7.1.24" evidence="5 6"/>
<dbReference type="Proteomes" id="UP001204579">
    <property type="component" value="Unassembled WGS sequence"/>
</dbReference>
<evidence type="ECO:0000256" key="6">
    <source>
        <dbReference type="NCBIfam" id="TIGR00152"/>
    </source>
</evidence>
<evidence type="ECO:0000256" key="4">
    <source>
        <dbReference type="ARBA" id="ARBA00022993"/>
    </source>
</evidence>
<keyword evidence="8" id="KW-1185">Reference proteome</keyword>
<evidence type="ECO:0000256" key="3">
    <source>
        <dbReference type="ARBA" id="ARBA00022840"/>
    </source>
</evidence>
<evidence type="ECO:0000256" key="1">
    <source>
        <dbReference type="ARBA" id="ARBA00009018"/>
    </source>
</evidence>
<dbReference type="GO" id="GO:0005524">
    <property type="term" value="F:ATP binding"/>
    <property type="evidence" value="ECO:0007669"/>
    <property type="project" value="UniProtKB-UniRule"/>
</dbReference>
<dbReference type="AlphaFoldDB" id="A0AAW5N194"/>
<reference evidence="7 8" key="1">
    <citation type="submission" date="2022-08" db="EMBL/GenBank/DDBJ databases">
        <authorList>
            <person name="Zeman M."/>
            <person name="Kubasova T."/>
        </authorList>
    </citation>
    <scope>NUCLEOTIDE SEQUENCE [LARGE SCALE GENOMIC DNA]</scope>
    <source>
        <strain evidence="7 8">ET62</strain>
    </source>
</reference>
<keyword evidence="5 7" id="KW-0418">Kinase</keyword>
<dbReference type="CDD" id="cd02022">
    <property type="entry name" value="DPCK"/>
    <property type="match status" value="1"/>
</dbReference>
<proteinExistence type="inferred from homology"/>
<sequence length="196" mass="21975">MIRIGITGGIGSGKTYVSHLLQSLGVPVYDSDSRAKQLTVADAGIRQGLMALLGEQVYRHSKLNKDLLASYLFASRENADRVNAVIHPVVFRDFDRWCEQAGTELVGLESAILFESGFDRHTDYVCVVSAPLELRIQRTMERDGRDRAAVEARIQAQMDEREREERADYVIVNDGICPLLPQLEKMLQALKARKNA</sequence>
<dbReference type="NCBIfam" id="TIGR00152">
    <property type="entry name" value="dephospho-CoA kinase"/>
    <property type="match status" value="1"/>
</dbReference>
<dbReference type="Gene3D" id="3.40.50.300">
    <property type="entry name" value="P-loop containing nucleotide triphosphate hydrolases"/>
    <property type="match status" value="1"/>
</dbReference>
<name>A0AAW5N194_9BACT</name>
<evidence type="ECO:0000313" key="7">
    <source>
        <dbReference type="EMBL" id="MCR8872590.1"/>
    </source>
</evidence>
<dbReference type="PANTHER" id="PTHR10695">
    <property type="entry name" value="DEPHOSPHO-COA KINASE-RELATED"/>
    <property type="match status" value="1"/>
</dbReference>
<keyword evidence="4 5" id="KW-0173">Coenzyme A biosynthesis</keyword>
<dbReference type="InterPro" id="IPR027417">
    <property type="entry name" value="P-loop_NTPase"/>
</dbReference>
<comment type="subcellular location">
    <subcellularLocation>
        <location evidence="5">Cytoplasm</location>
    </subcellularLocation>
</comment>
<gene>
    <name evidence="5 7" type="primary">coaE</name>
    <name evidence="7" type="ORF">NW209_00885</name>
</gene>
<feature type="binding site" evidence="5">
    <location>
        <begin position="11"/>
        <end position="16"/>
    </location>
    <ligand>
        <name>ATP</name>
        <dbReference type="ChEBI" id="CHEBI:30616"/>
    </ligand>
</feature>
<dbReference type="SUPFAM" id="SSF52540">
    <property type="entry name" value="P-loop containing nucleoside triphosphate hydrolases"/>
    <property type="match status" value="1"/>
</dbReference>
<dbReference type="InterPro" id="IPR001977">
    <property type="entry name" value="Depp_CoAkinase"/>
</dbReference>
<evidence type="ECO:0000313" key="8">
    <source>
        <dbReference type="Proteomes" id="UP001204579"/>
    </source>
</evidence>
<keyword evidence="2 5" id="KW-0547">Nucleotide-binding</keyword>
<dbReference type="Pfam" id="PF01121">
    <property type="entry name" value="CoaE"/>
    <property type="match status" value="1"/>
</dbReference>
<comment type="function">
    <text evidence="5">Catalyzes the phosphorylation of the 3'-hydroxyl group of dephosphocoenzyme A to form coenzyme A.</text>
</comment>
<dbReference type="EMBL" id="JANRHJ010000001">
    <property type="protein sequence ID" value="MCR8872590.1"/>
    <property type="molecule type" value="Genomic_DNA"/>
</dbReference>
<comment type="catalytic activity">
    <reaction evidence="5">
        <text>3'-dephospho-CoA + ATP = ADP + CoA + H(+)</text>
        <dbReference type="Rhea" id="RHEA:18245"/>
        <dbReference type="ChEBI" id="CHEBI:15378"/>
        <dbReference type="ChEBI" id="CHEBI:30616"/>
        <dbReference type="ChEBI" id="CHEBI:57287"/>
        <dbReference type="ChEBI" id="CHEBI:57328"/>
        <dbReference type="ChEBI" id="CHEBI:456216"/>
        <dbReference type="EC" id="2.7.1.24"/>
    </reaction>
</comment>
<comment type="similarity">
    <text evidence="1 5">Belongs to the CoaE family.</text>
</comment>
<comment type="caution">
    <text evidence="7">The sequence shown here is derived from an EMBL/GenBank/DDBJ whole genome shotgun (WGS) entry which is preliminary data.</text>
</comment>
<dbReference type="HAMAP" id="MF_00376">
    <property type="entry name" value="Dephospho_CoA_kinase"/>
    <property type="match status" value="1"/>
</dbReference>
<evidence type="ECO:0000256" key="2">
    <source>
        <dbReference type="ARBA" id="ARBA00022741"/>
    </source>
</evidence>
<comment type="pathway">
    <text evidence="5">Cofactor biosynthesis; coenzyme A biosynthesis; CoA from (R)-pantothenate: step 5/5.</text>
</comment>
<keyword evidence="5" id="KW-0963">Cytoplasm</keyword>
<dbReference type="PANTHER" id="PTHR10695:SF46">
    <property type="entry name" value="BIFUNCTIONAL COENZYME A SYNTHASE-RELATED"/>
    <property type="match status" value="1"/>
</dbReference>
<organism evidence="7 8">
    <name type="scientific">Phocaeicola barnesiae</name>
    <dbReference type="NCBI Taxonomy" id="376804"/>
    <lineage>
        <taxon>Bacteria</taxon>
        <taxon>Pseudomonadati</taxon>
        <taxon>Bacteroidota</taxon>
        <taxon>Bacteroidia</taxon>
        <taxon>Bacteroidales</taxon>
        <taxon>Bacteroidaceae</taxon>
        <taxon>Phocaeicola</taxon>
    </lineage>
</organism>
<dbReference type="GO" id="GO:0005737">
    <property type="term" value="C:cytoplasm"/>
    <property type="evidence" value="ECO:0007669"/>
    <property type="project" value="UniProtKB-SubCell"/>
</dbReference>